<accession>A0AA38MLL5</accession>
<keyword evidence="5 10" id="KW-0552">Olfaction</keyword>
<dbReference type="GO" id="GO:0005549">
    <property type="term" value="F:odorant binding"/>
    <property type="evidence" value="ECO:0007669"/>
    <property type="project" value="InterPro"/>
</dbReference>
<evidence type="ECO:0000256" key="3">
    <source>
        <dbReference type="ARBA" id="ARBA00022606"/>
    </source>
</evidence>
<evidence type="ECO:0000256" key="5">
    <source>
        <dbReference type="ARBA" id="ARBA00022725"/>
    </source>
</evidence>
<dbReference type="GO" id="GO:0007165">
    <property type="term" value="P:signal transduction"/>
    <property type="evidence" value="ECO:0007669"/>
    <property type="project" value="UniProtKB-KW"/>
</dbReference>
<evidence type="ECO:0000256" key="6">
    <source>
        <dbReference type="ARBA" id="ARBA00022989"/>
    </source>
</evidence>
<evidence type="ECO:0000256" key="10">
    <source>
        <dbReference type="RuleBase" id="RU351113"/>
    </source>
</evidence>
<evidence type="ECO:0000313" key="12">
    <source>
        <dbReference type="Proteomes" id="UP001168821"/>
    </source>
</evidence>
<keyword evidence="12" id="KW-1185">Reference proteome</keyword>
<sequence length="397" mass="45984">MEQILEGQYQLRKIFEPTNFVTGDVIFKIMSWPSYLANNKISKMVTFFFSIFILFETIICIPLLLTQDKETIAQYTPFVAGSCIVYVSYITLLTKHKPFCDMYYEIFPSLWPLNFTGFDDFQQIQKNGLRIKFLSVVLTILTLVCATLGLPWFGDEYDLYITIKFFVDYLDKYAIIFCTIFYTSCYHAGLIIMLNVLTFMYVVLHLNFQCFLLRRYLDKLGENLDRSDHFHAIEDENYQTLVHDELVFCIKHHQRLDILMGMINDLMYYPILCFTSCGVICGVTLLLVPTILSQSIARGAGVGFLTVLIVIVFCLLGQSLENQGDKIYISLCNLPWYMWNTKNRKLVALMMFKTQQTNVLSSCGIITVNYPLLIALYQKIYSGITFLVNLPDYTTSH</sequence>
<feature type="transmembrane region" description="Helical" evidence="10">
    <location>
        <begin position="295"/>
        <end position="316"/>
    </location>
</feature>
<dbReference type="EMBL" id="JALNTZ010000002">
    <property type="protein sequence ID" value="KAJ3660594.1"/>
    <property type="molecule type" value="Genomic_DNA"/>
</dbReference>
<comment type="caution">
    <text evidence="10">Lacks conserved residue(s) required for the propagation of feature annotation.</text>
</comment>
<dbReference type="GO" id="GO:0005886">
    <property type="term" value="C:plasma membrane"/>
    <property type="evidence" value="ECO:0007669"/>
    <property type="project" value="UniProtKB-SubCell"/>
</dbReference>
<evidence type="ECO:0000256" key="9">
    <source>
        <dbReference type="ARBA" id="ARBA00023224"/>
    </source>
</evidence>
<dbReference type="Proteomes" id="UP001168821">
    <property type="component" value="Unassembled WGS sequence"/>
</dbReference>
<comment type="subcellular location">
    <subcellularLocation>
        <location evidence="1 10">Cell membrane</location>
        <topology evidence="1 10">Multi-pass membrane protein</topology>
    </subcellularLocation>
</comment>
<keyword evidence="6 10" id="KW-1133">Transmembrane helix</keyword>
<comment type="caution">
    <text evidence="11">The sequence shown here is derived from an EMBL/GenBank/DDBJ whole genome shotgun (WGS) entry which is preliminary data.</text>
</comment>
<comment type="similarity">
    <text evidence="10">Belongs to the insect chemoreceptor superfamily. Heteromeric odorant receptor channel (TC 1.A.69) family.</text>
</comment>
<keyword evidence="8 10" id="KW-0675">Receptor</keyword>
<keyword evidence="2" id="KW-1003">Cell membrane</keyword>
<dbReference type="PANTHER" id="PTHR21137">
    <property type="entry name" value="ODORANT RECEPTOR"/>
    <property type="match status" value="1"/>
</dbReference>
<dbReference type="InterPro" id="IPR004117">
    <property type="entry name" value="7tm6_olfct_rcpt"/>
</dbReference>
<dbReference type="Pfam" id="PF02949">
    <property type="entry name" value="7tm_6"/>
    <property type="match status" value="1"/>
</dbReference>
<keyword evidence="4 10" id="KW-0812">Transmembrane</keyword>
<feature type="transmembrane region" description="Helical" evidence="10">
    <location>
        <begin position="173"/>
        <end position="204"/>
    </location>
</feature>
<evidence type="ECO:0000256" key="7">
    <source>
        <dbReference type="ARBA" id="ARBA00023136"/>
    </source>
</evidence>
<protein>
    <recommendedName>
        <fullName evidence="10">Odorant receptor</fullName>
    </recommendedName>
</protein>
<dbReference type="AlphaFoldDB" id="A0AA38MLL5"/>
<feature type="transmembrane region" description="Helical" evidence="10">
    <location>
        <begin position="266"/>
        <end position="289"/>
    </location>
</feature>
<evidence type="ECO:0000256" key="1">
    <source>
        <dbReference type="ARBA" id="ARBA00004651"/>
    </source>
</evidence>
<evidence type="ECO:0000313" key="11">
    <source>
        <dbReference type="EMBL" id="KAJ3660594.1"/>
    </source>
</evidence>
<keyword evidence="9 10" id="KW-0807">Transducer</keyword>
<gene>
    <name evidence="11" type="ORF">Zmor_005035</name>
</gene>
<dbReference type="GO" id="GO:0004984">
    <property type="term" value="F:olfactory receptor activity"/>
    <property type="evidence" value="ECO:0007669"/>
    <property type="project" value="InterPro"/>
</dbReference>
<proteinExistence type="inferred from homology"/>
<dbReference type="PANTHER" id="PTHR21137:SF35">
    <property type="entry name" value="ODORANT RECEPTOR 19A-RELATED"/>
    <property type="match status" value="1"/>
</dbReference>
<keyword evidence="3 10" id="KW-0716">Sensory transduction</keyword>
<feature type="transmembrane region" description="Helical" evidence="10">
    <location>
        <begin position="45"/>
        <end position="66"/>
    </location>
</feature>
<evidence type="ECO:0000256" key="8">
    <source>
        <dbReference type="ARBA" id="ARBA00023170"/>
    </source>
</evidence>
<reference evidence="11" key="1">
    <citation type="journal article" date="2023" name="G3 (Bethesda)">
        <title>Whole genome assemblies of Zophobas morio and Tenebrio molitor.</title>
        <authorList>
            <person name="Kaur S."/>
            <person name="Stinson S.A."/>
            <person name="diCenzo G.C."/>
        </authorList>
    </citation>
    <scope>NUCLEOTIDE SEQUENCE</scope>
    <source>
        <strain evidence="11">QUZm001</strain>
    </source>
</reference>
<organism evidence="11 12">
    <name type="scientific">Zophobas morio</name>
    <dbReference type="NCBI Taxonomy" id="2755281"/>
    <lineage>
        <taxon>Eukaryota</taxon>
        <taxon>Metazoa</taxon>
        <taxon>Ecdysozoa</taxon>
        <taxon>Arthropoda</taxon>
        <taxon>Hexapoda</taxon>
        <taxon>Insecta</taxon>
        <taxon>Pterygota</taxon>
        <taxon>Neoptera</taxon>
        <taxon>Endopterygota</taxon>
        <taxon>Coleoptera</taxon>
        <taxon>Polyphaga</taxon>
        <taxon>Cucujiformia</taxon>
        <taxon>Tenebrionidae</taxon>
        <taxon>Zophobas</taxon>
    </lineage>
</organism>
<feature type="transmembrane region" description="Helical" evidence="10">
    <location>
        <begin position="72"/>
        <end position="92"/>
    </location>
</feature>
<evidence type="ECO:0000256" key="4">
    <source>
        <dbReference type="ARBA" id="ARBA00022692"/>
    </source>
</evidence>
<name>A0AA38MLL5_9CUCU</name>
<evidence type="ECO:0000256" key="2">
    <source>
        <dbReference type="ARBA" id="ARBA00022475"/>
    </source>
</evidence>
<feature type="transmembrane region" description="Helical" evidence="10">
    <location>
        <begin position="133"/>
        <end position="153"/>
    </location>
</feature>
<keyword evidence="7 10" id="KW-0472">Membrane</keyword>